<dbReference type="InterPro" id="IPR048015">
    <property type="entry name" value="NTP-PPase_MazG-like_N"/>
</dbReference>
<dbReference type="SUPFAM" id="SSF101386">
    <property type="entry name" value="all-alpha NTP pyrophosphatases"/>
    <property type="match status" value="2"/>
</dbReference>
<dbReference type="PANTHER" id="PTHR30522">
    <property type="entry name" value="NUCLEOSIDE TRIPHOSPHATE PYROPHOSPHOHYDROLASE"/>
    <property type="match status" value="1"/>
</dbReference>
<dbReference type="AlphaFoldDB" id="A0A3N1PFR5"/>
<dbReference type="InterPro" id="IPR004518">
    <property type="entry name" value="MazG-like_dom"/>
</dbReference>
<proteinExistence type="inferred from homology"/>
<dbReference type="CDD" id="cd11529">
    <property type="entry name" value="NTP-PPase_MazG_Cterm"/>
    <property type="match status" value="1"/>
</dbReference>
<comment type="similarity">
    <text evidence="2">Belongs to the nucleoside triphosphate pyrophosphohydrolase family.</text>
</comment>
<evidence type="ECO:0000313" key="6">
    <source>
        <dbReference type="EMBL" id="ROQ25700.1"/>
    </source>
</evidence>
<keyword evidence="7" id="KW-1185">Reference proteome</keyword>
<dbReference type="GO" id="GO:0046061">
    <property type="term" value="P:dATP catabolic process"/>
    <property type="evidence" value="ECO:0007669"/>
    <property type="project" value="TreeGrafter"/>
</dbReference>
<dbReference type="GO" id="GO:0046047">
    <property type="term" value="P:TTP catabolic process"/>
    <property type="evidence" value="ECO:0007669"/>
    <property type="project" value="TreeGrafter"/>
</dbReference>
<dbReference type="Proteomes" id="UP000268033">
    <property type="component" value="Unassembled WGS sequence"/>
</dbReference>
<dbReference type="InterPro" id="IPR048011">
    <property type="entry name" value="NTP-PPase_MazG-like_C"/>
</dbReference>
<dbReference type="FunFam" id="1.10.287.1080:FF:000001">
    <property type="entry name" value="Nucleoside triphosphate pyrophosphohydrolase"/>
    <property type="match status" value="1"/>
</dbReference>
<dbReference type="EMBL" id="RJUL01000005">
    <property type="protein sequence ID" value="ROQ25700.1"/>
    <property type="molecule type" value="Genomic_DNA"/>
</dbReference>
<dbReference type="RefSeq" id="WP_123421498.1">
    <property type="nucleotide sequence ID" value="NZ_RJUL01000005.1"/>
</dbReference>
<reference evidence="6 7" key="1">
    <citation type="submission" date="2018-11" db="EMBL/GenBank/DDBJ databases">
        <title>Genomic Encyclopedia of Type Strains, Phase IV (KMG-IV): sequencing the most valuable type-strain genomes for metagenomic binning, comparative biology and taxonomic classification.</title>
        <authorList>
            <person name="Goeker M."/>
        </authorList>
    </citation>
    <scope>NUCLEOTIDE SEQUENCE [LARGE SCALE GENOMIC DNA]</scope>
    <source>
        <strain evidence="6 7">DSM 21945</strain>
    </source>
</reference>
<dbReference type="CDD" id="cd11528">
    <property type="entry name" value="NTP-PPase_MazG_Nterm"/>
    <property type="match status" value="1"/>
</dbReference>
<gene>
    <name evidence="6" type="ORF">EDC28_1055</name>
</gene>
<dbReference type="GO" id="GO:0008168">
    <property type="term" value="F:methyltransferase activity"/>
    <property type="evidence" value="ECO:0007669"/>
    <property type="project" value="UniProtKB-KW"/>
</dbReference>
<dbReference type="GO" id="GO:0046081">
    <property type="term" value="P:dUTP catabolic process"/>
    <property type="evidence" value="ECO:0007669"/>
    <property type="project" value="TreeGrafter"/>
</dbReference>
<keyword evidence="6" id="KW-0808">Transferase</keyword>
<evidence type="ECO:0000259" key="5">
    <source>
        <dbReference type="Pfam" id="PF03819"/>
    </source>
</evidence>
<name>A0A3N1PFR5_9GAMM</name>
<evidence type="ECO:0000256" key="1">
    <source>
        <dbReference type="ARBA" id="ARBA00052141"/>
    </source>
</evidence>
<protein>
    <recommendedName>
        <fullName evidence="4">Nucleoside triphosphate pyrophosphohydrolase</fullName>
        <ecNumber evidence="3">3.6.1.8</ecNumber>
    </recommendedName>
</protein>
<feature type="domain" description="NTP pyrophosphohydrolase MazG-like" evidence="5">
    <location>
        <begin position="170"/>
        <end position="225"/>
    </location>
</feature>
<organism evidence="6 7">
    <name type="scientific">Gallaecimonas pentaromativorans</name>
    <dbReference type="NCBI Taxonomy" id="584787"/>
    <lineage>
        <taxon>Bacteria</taxon>
        <taxon>Pseudomonadati</taxon>
        <taxon>Pseudomonadota</taxon>
        <taxon>Gammaproteobacteria</taxon>
        <taxon>Enterobacterales</taxon>
        <taxon>Gallaecimonadaceae</taxon>
        <taxon>Gallaecimonas</taxon>
    </lineage>
</organism>
<comment type="caution">
    <text evidence="6">The sequence shown here is derived from an EMBL/GenBank/DDBJ whole genome shotgun (WGS) entry which is preliminary data.</text>
</comment>
<dbReference type="FunFam" id="1.10.287.1080:FF:000003">
    <property type="entry name" value="Nucleoside triphosphate pyrophosphohydrolase"/>
    <property type="match status" value="1"/>
</dbReference>
<dbReference type="STRING" id="584787.GCA_001247655_02760"/>
<keyword evidence="6" id="KW-0489">Methyltransferase</keyword>
<feature type="domain" description="NTP pyrophosphohydrolase MazG-like" evidence="5">
    <location>
        <begin position="27"/>
        <end position="100"/>
    </location>
</feature>
<dbReference type="NCBIfam" id="TIGR00444">
    <property type="entry name" value="mazG"/>
    <property type="match status" value="1"/>
</dbReference>
<evidence type="ECO:0000256" key="2">
    <source>
        <dbReference type="ARBA" id="ARBA00061115"/>
    </source>
</evidence>
<dbReference type="EC" id="3.6.1.8" evidence="3"/>
<accession>A0A3N1PFR5</accession>
<dbReference type="PANTHER" id="PTHR30522:SF0">
    <property type="entry name" value="NUCLEOSIDE TRIPHOSPHATE PYROPHOSPHOHYDROLASE"/>
    <property type="match status" value="1"/>
</dbReference>
<dbReference type="GO" id="GO:0032259">
    <property type="term" value="P:methylation"/>
    <property type="evidence" value="ECO:0007669"/>
    <property type="project" value="UniProtKB-KW"/>
</dbReference>
<dbReference type="GO" id="GO:0006950">
    <property type="term" value="P:response to stress"/>
    <property type="evidence" value="ECO:0007669"/>
    <property type="project" value="UniProtKB-ARBA"/>
</dbReference>
<dbReference type="Pfam" id="PF03819">
    <property type="entry name" value="MazG"/>
    <property type="match status" value="2"/>
</dbReference>
<comment type="catalytic activity">
    <reaction evidence="1">
        <text>ATP + H2O = AMP + diphosphate + H(+)</text>
        <dbReference type="Rhea" id="RHEA:14245"/>
        <dbReference type="ChEBI" id="CHEBI:15377"/>
        <dbReference type="ChEBI" id="CHEBI:15378"/>
        <dbReference type="ChEBI" id="CHEBI:30616"/>
        <dbReference type="ChEBI" id="CHEBI:33019"/>
        <dbReference type="ChEBI" id="CHEBI:456215"/>
        <dbReference type="EC" id="3.6.1.8"/>
    </reaction>
</comment>
<dbReference type="NCBIfam" id="NF007113">
    <property type="entry name" value="PRK09562.1"/>
    <property type="match status" value="1"/>
</dbReference>
<dbReference type="GO" id="GO:0006203">
    <property type="term" value="P:dGTP catabolic process"/>
    <property type="evidence" value="ECO:0007669"/>
    <property type="project" value="TreeGrafter"/>
</dbReference>
<sequence>MTQLARLLDIMHRLRDPDGGCPWDQAQDFASIVPHTLEEAYELADAINGGDRGEIRDELGDLLFQVVFYAQLGKEEGAFDFDAVAKAISDKLVRRHPHVFGEQKVANSEQLKANWEAIKAEERAGKGQGDSVLNDVPKALPALSRSVKLQKRAARVGFDWDDLTPVFDKIHEEIAEVQVEVAKGDIDRMEDELGDLLFAVTNLARHLKLDPEAALRRANGKFERRFRAIEQRVTAAGETMSEQGLARLEAHWQAVKACE</sequence>
<evidence type="ECO:0000256" key="3">
    <source>
        <dbReference type="ARBA" id="ARBA00066372"/>
    </source>
</evidence>
<evidence type="ECO:0000256" key="4">
    <source>
        <dbReference type="ARBA" id="ARBA00074799"/>
    </source>
</evidence>
<evidence type="ECO:0000313" key="7">
    <source>
        <dbReference type="Proteomes" id="UP000268033"/>
    </source>
</evidence>
<dbReference type="GO" id="GO:0047693">
    <property type="term" value="F:ATP diphosphatase activity"/>
    <property type="evidence" value="ECO:0007669"/>
    <property type="project" value="UniProtKB-EC"/>
</dbReference>
<dbReference type="Gene3D" id="1.10.287.1080">
    <property type="entry name" value="MazG-like"/>
    <property type="match status" value="2"/>
</dbReference>
<dbReference type="GO" id="GO:0046076">
    <property type="term" value="P:dTTP catabolic process"/>
    <property type="evidence" value="ECO:0007669"/>
    <property type="project" value="TreeGrafter"/>
</dbReference>
<dbReference type="GO" id="GO:0046052">
    <property type="term" value="P:UTP catabolic process"/>
    <property type="evidence" value="ECO:0007669"/>
    <property type="project" value="TreeGrafter"/>
</dbReference>
<dbReference type="InterPro" id="IPR011551">
    <property type="entry name" value="NTP_PyrPHydrolase_MazG"/>
</dbReference>